<dbReference type="InterPro" id="IPR013783">
    <property type="entry name" value="Ig-like_fold"/>
</dbReference>
<evidence type="ECO:0000259" key="1">
    <source>
        <dbReference type="PROSITE" id="PS50853"/>
    </source>
</evidence>
<dbReference type="AlphaFoldDB" id="A0A7R8VYC5"/>
<gene>
    <name evidence="2" type="ORF">TDIB3V08_LOCUS13231</name>
</gene>
<name>A0A7R8VYC5_TIMDO</name>
<dbReference type="SUPFAM" id="SSF49265">
    <property type="entry name" value="Fibronectin type III"/>
    <property type="match status" value="1"/>
</dbReference>
<dbReference type="CDD" id="cd00063">
    <property type="entry name" value="FN3"/>
    <property type="match status" value="2"/>
</dbReference>
<dbReference type="Gene3D" id="2.60.40.10">
    <property type="entry name" value="Immunoglobulins"/>
    <property type="match status" value="2"/>
</dbReference>
<dbReference type="InterPro" id="IPR036116">
    <property type="entry name" value="FN3_sf"/>
</dbReference>
<feature type="domain" description="Fibronectin type-III" evidence="1">
    <location>
        <begin position="129"/>
        <end position="178"/>
    </location>
</feature>
<organism evidence="2">
    <name type="scientific">Timema douglasi</name>
    <name type="common">Walking stick</name>
    <dbReference type="NCBI Taxonomy" id="61478"/>
    <lineage>
        <taxon>Eukaryota</taxon>
        <taxon>Metazoa</taxon>
        <taxon>Ecdysozoa</taxon>
        <taxon>Arthropoda</taxon>
        <taxon>Hexapoda</taxon>
        <taxon>Insecta</taxon>
        <taxon>Pterygota</taxon>
        <taxon>Neoptera</taxon>
        <taxon>Polyneoptera</taxon>
        <taxon>Phasmatodea</taxon>
        <taxon>Timematodea</taxon>
        <taxon>Timematoidea</taxon>
        <taxon>Timematidae</taxon>
        <taxon>Timema</taxon>
    </lineage>
</organism>
<evidence type="ECO:0000313" key="2">
    <source>
        <dbReference type="EMBL" id="CAD7207082.1"/>
    </source>
</evidence>
<proteinExistence type="predicted"/>
<reference evidence="2" key="1">
    <citation type="submission" date="2020-11" db="EMBL/GenBank/DDBJ databases">
        <authorList>
            <person name="Tran Van P."/>
        </authorList>
    </citation>
    <scope>NUCLEOTIDE SEQUENCE</scope>
</reference>
<sequence>MLMWCVVVQNGTQDHLPLPPKELYCIMGCSEALNRYLQRLKVLEWDGQRFSNMSYLVQWRYEEWAGAWQYCCNQSWGPHSTVLVENLQPYTKYRFRIALMLSPQHHSEPIVSDPSVVISTLPEGTPSSPPVIVRATAIDSARISVSWEPGPFPNGPVLSYMLQISELPEGYYALKVRA</sequence>
<protein>
    <recommendedName>
        <fullName evidence="1">Fibronectin type-III domain-containing protein</fullName>
    </recommendedName>
</protein>
<accession>A0A7R8VYC5</accession>
<dbReference type="InterPro" id="IPR003961">
    <property type="entry name" value="FN3_dom"/>
</dbReference>
<dbReference type="EMBL" id="OA592365">
    <property type="protein sequence ID" value="CAD7207082.1"/>
    <property type="molecule type" value="Genomic_DNA"/>
</dbReference>
<feature type="domain" description="Fibronectin type-III" evidence="1">
    <location>
        <begin position="19"/>
        <end position="123"/>
    </location>
</feature>
<dbReference type="PROSITE" id="PS50853">
    <property type="entry name" value="FN3"/>
    <property type="match status" value="2"/>
</dbReference>